<accession>A0A9W5XLU5</accession>
<organism evidence="2 3">
    <name type="scientific">Micromonospora sediminimaris</name>
    <dbReference type="NCBI Taxonomy" id="547162"/>
    <lineage>
        <taxon>Bacteria</taxon>
        <taxon>Bacillati</taxon>
        <taxon>Actinomycetota</taxon>
        <taxon>Actinomycetes</taxon>
        <taxon>Micromonosporales</taxon>
        <taxon>Micromonosporaceae</taxon>
        <taxon>Micromonospora</taxon>
    </lineage>
</organism>
<proteinExistence type="predicted"/>
<evidence type="ECO:0000313" key="2">
    <source>
        <dbReference type="EMBL" id="GIJ35432.1"/>
    </source>
</evidence>
<feature type="domain" description="Cysteine-rich CPCC" evidence="1">
    <location>
        <begin position="19"/>
        <end position="88"/>
    </location>
</feature>
<evidence type="ECO:0000259" key="1">
    <source>
        <dbReference type="Pfam" id="PF14206"/>
    </source>
</evidence>
<keyword evidence="3" id="KW-1185">Reference proteome</keyword>
<protein>
    <recommendedName>
        <fullName evidence="1">Cysteine-rich CPCC domain-containing protein</fullName>
    </recommendedName>
</protein>
<dbReference type="InterPro" id="IPR025983">
    <property type="entry name" value="Cys_rich_CPCC"/>
</dbReference>
<reference evidence="2" key="1">
    <citation type="submission" date="2021-01" db="EMBL/GenBank/DDBJ databases">
        <title>Whole genome shotgun sequence of Verrucosispora sediminis NBRC 107745.</title>
        <authorList>
            <person name="Komaki H."/>
            <person name="Tamura T."/>
        </authorList>
    </citation>
    <scope>NUCLEOTIDE SEQUENCE</scope>
    <source>
        <strain evidence="2">NBRC 107745</strain>
    </source>
</reference>
<dbReference type="Proteomes" id="UP000607311">
    <property type="component" value="Unassembled WGS sequence"/>
</dbReference>
<dbReference type="EMBL" id="BOPD01000030">
    <property type="protein sequence ID" value="GIJ35432.1"/>
    <property type="molecule type" value="Genomic_DNA"/>
</dbReference>
<dbReference type="AlphaFoldDB" id="A0A9W5XLU5"/>
<dbReference type="Pfam" id="PF14206">
    <property type="entry name" value="Cys_rich_CPCC"/>
    <property type="match status" value="1"/>
</dbReference>
<name>A0A9W5XLU5_9ACTN</name>
<sequence>MKRLLWKAVKVDDRWVPAACPCCAYRTGGGTCPVCFWTDDGQGDADADAVRGGANGDLSLSHARLNFAVYGACHPRYQELVRTPRPEELP</sequence>
<comment type="caution">
    <text evidence="2">The sequence shown here is derived from an EMBL/GenBank/DDBJ whole genome shotgun (WGS) entry which is preliminary data.</text>
</comment>
<evidence type="ECO:0000313" key="3">
    <source>
        <dbReference type="Proteomes" id="UP000607311"/>
    </source>
</evidence>
<gene>
    <name evidence="2" type="ORF">Vse01_45800</name>
</gene>